<keyword evidence="7" id="KW-1185">Reference proteome</keyword>
<organism evidence="6 7">
    <name type="scientific">Quercus lobata</name>
    <name type="common">Valley oak</name>
    <dbReference type="NCBI Taxonomy" id="97700"/>
    <lineage>
        <taxon>Eukaryota</taxon>
        <taxon>Viridiplantae</taxon>
        <taxon>Streptophyta</taxon>
        <taxon>Embryophyta</taxon>
        <taxon>Tracheophyta</taxon>
        <taxon>Spermatophyta</taxon>
        <taxon>Magnoliopsida</taxon>
        <taxon>eudicotyledons</taxon>
        <taxon>Gunneridae</taxon>
        <taxon>Pentapetalae</taxon>
        <taxon>rosids</taxon>
        <taxon>fabids</taxon>
        <taxon>Fagales</taxon>
        <taxon>Fagaceae</taxon>
        <taxon>Quercus</taxon>
    </lineage>
</organism>
<reference evidence="6" key="2">
    <citation type="submission" date="2021-01" db="UniProtKB">
        <authorList>
            <consortium name="EnsemblPlants"/>
        </authorList>
    </citation>
    <scope>IDENTIFICATION</scope>
</reference>
<dbReference type="InterPro" id="IPR002213">
    <property type="entry name" value="UDP_glucos_trans"/>
</dbReference>
<dbReference type="EnsemblPlants" id="QL11p035499:mrna">
    <property type="protein sequence ID" value="QL11p035499:mrna:CDS:1"/>
    <property type="gene ID" value="QL11p035499"/>
</dbReference>
<dbReference type="PANTHER" id="PTHR48047:SF45">
    <property type="entry name" value="SCOPOLETIN GLUCOSYLTRANSFERASE-LIKE"/>
    <property type="match status" value="1"/>
</dbReference>
<evidence type="ECO:0000256" key="4">
    <source>
        <dbReference type="RuleBase" id="RU003718"/>
    </source>
</evidence>
<evidence type="ECO:0000256" key="3">
    <source>
        <dbReference type="ARBA" id="ARBA00022679"/>
    </source>
</evidence>
<protein>
    <recommendedName>
        <fullName evidence="5">Glycosyltransferase</fullName>
        <ecNumber evidence="5">2.4.1.-</ecNumber>
    </recommendedName>
</protein>
<sequence length="482" mass="54188">MGSESHQPIHVFFFPLMGHGHLRPTIDMAKLFAARGVKATIVTTPRNMPLIYKTCGINIDIQIIKFPAVEAGLPEGCENIESLTSLEMVQNFIKATKMLQQPLQQLLQDHQPSCLVADDFFPWANDVAAKFGIPRLVFNGTSFFSLTICHAMRRYEPHKKVSSDSEVFVIPNFPGEIKLTRKQLPNFTQQEVETDITKLLKEVTEAELSSYGVVVNSFYELESDYADFYRKVLGRKAWHIGPVSLRNKGAEDKAPRGKESSIDEHDCLKWLGTKKPNSVVYICFGSIANFSDSENCFSDSLLMEIAMGLEASEQHFIWVVKNGENEKEKEDWLPKGFEKRMEGKGLILRGWAPQVLILDHEAVGGFVTHCGWNSILEGVSAGVPMVTWPMRADQFYNAKLVTQVLKIGVDVAAQQWKRMEGDTIKREAIDKAVRQIMVGEEAEEMRSRAKKLGEMAKRAVEDGGSSYSDLNALIEELRSHCP</sequence>
<evidence type="ECO:0000313" key="7">
    <source>
        <dbReference type="Proteomes" id="UP000594261"/>
    </source>
</evidence>
<dbReference type="SUPFAM" id="SSF53756">
    <property type="entry name" value="UDP-Glycosyltransferase/glycogen phosphorylase"/>
    <property type="match status" value="1"/>
</dbReference>
<dbReference type="KEGG" id="qlo:115969524"/>
<dbReference type="AlphaFoldDB" id="A0A7N2MWU1"/>
<dbReference type="InParanoid" id="A0A7N2MWU1"/>
<dbReference type="RefSeq" id="XP_030945053.1">
    <property type="nucleotide sequence ID" value="XM_031089193.1"/>
</dbReference>
<keyword evidence="3 4" id="KW-0808">Transferase</keyword>
<proteinExistence type="inferred from homology"/>
<accession>A0A7N2MWU1</accession>
<dbReference type="Proteomes" id="UP000594261">
    <property type="component" value="Chromosome 11"/>
</dbReference>
<dbReference type="Gene3D" id="3.40.50.2000">
    <property type="entry name" value="Glycogen Phosphorylase B"/>
    <property type="match status" value="2"/>
</dbReference>
<dbReference type="PANTHER" id="PTHR48047">
    <property type="entry name" value="GLYCOSYLTRANSFERASE"/>
    <property type="match status" value="1"/>
</dbReference>
<evidence type="ECO:0000256" key="5">
    <source>
        <dbReference type="RuleBase" id="RU362057"/>
    </source>
</evidence>
<reference evidence="6 7" key="1">
    <citation type="journal article" date="2016" name="G3 (Bethesda)">
        <title>First Draft Assembly and Annotation of the Genome of a California Endemic Oak Quercus lobata Nee (Fagaceae).</title>
        <authorList>
            <person name="Sork V.L."/>
            <person name="Fitz-Gibbon S.T."/>
            <person name="Puiu D."/>
            <person name="Crepeau M."/>
            <person name="Gugger P.F."/>
            <person name="Sherman R."/>
            <person name="Stevens K."/>
            <person name="Langley C.H."/>
            <person name="Pellegrini M."/>
            <person name="Salzberg S.L."/>
        </authorList>
    </citation>
    <scope>NUCLEOTIDE SEQUENCE [LARGE SCALE GENOMIC DNA]</scope>
    <source>
        <strain evidence="6 7">cv. SW786</strain>
    </source>
</reference>
<dbReference type="InterPro" id="IPR035595">
    <property type="entry name" value="UDP_glycos_trans_CS"/>
</dbReference>
<comment type="similarity">
    <text evidence="1 4">Belongs to the UDP-glycosyltransferase family.</text>
</comment>
<dbReference type="FunCoup" id="A0A7N2MWU1">
    <property type="interactions" value="300"/>
</dbReference>
<dbReference type="OrthoDB" id="5835829at2759"/>
<dbReference type="GO" id="GO:0035251">
    <property type="term" value="F:UDP-glucosyltransferase activity"/>
    <property type="evidence" value="ECO:0007669"/>
    <property type="project" value="UniProtKB-ARBA"/>
</dbReference>
<dbReference type="PROSITE" id="PS00375">
    <property type="entry name" value="UDPGT"/>
    <property type="match status" value="1"/>
</dbReference>
<dbReference type="Gramene" id="QL11p035499:mrna">
    <property type="protein sequence ID" value="QL11p035499:mrna:CDS:1"/>
    <property type="gene ID" value="QL11p035499"/>
</dbReference>
<evidence type="ECO:0000256" key="2">
    <source>
        <dbReference type="ARBA" id="ARBA00022676"/>
    </source>
</evidence>
<dbReference type="FunFam" id="3.40.50.2000:FF:000071">
    <property type="entry name" value="Glycosyltransferase"/>
    <property type="match status" value="1"/>
</dbReference>
<keyword evidence="2 4" id="KW-0328">Glycosyltransferase</keyword>
<gene>
    <name evidence="6" type="primary">LOC115969524</name>
</gene>
<dbReference type="FunFam" id="3.40.50.2000:FF:000047">
    <property type="entry name" value="Glycosyltransferase"/>
    <property type="match status" value="1"/>
</dbReference>
<evidence type="ECO:0000256" key="1">
    <source>
        <dbReference type="ARBA" id="ARBA00009995"/>
    </source>
</evidence>
<name>A0A7N2MWU1_QUELO</name>
<dbReference type="CDD" id="cd03784">
    <property type="entry name" value="GT1_Gtf-like"/>
    <property type="match status" value="1"/>
</dbReference>
<dbReference type="GeneID" id="115969524"/>
<dbReference type="Pfam" id="PF00201">
    <property type="entry name" value="UDPGT"/>
    <property type="match status" value="1"/>
</dbReference>
<dbReference type="OMA" id="RSQMMEP"/>
<dbReference type="EC" id="2.4.1.-" evidence="5"/>
<evidence type="ECO:0000313" key="6">
    <source>
        <dbReference type="EnsemblPlants" id="QL11p035499:mrna:CDS:1"/>
    </source>
</evidence>
<dbReference type="EMBL" id="LRBV02000011">
    <property type="status" value="NOT_ANNOTATED_CDS"/>
    <property type="molecule type" value="Genomic_DNA"/>
</dbReference>